<name>A0ABQ7LD59_BRACM</name>
<dbReference type="EMBL" id="JADBGQ010000008">
    <property type="protein sequence ID" value="KAG5383840.1"/>
    <property type="molecule type" value="Genomic_DNA"/>
</dbReference>
<feature type="non-terminal residue" evidence="2">
    <location>
        <position position="1"/>
    </location>
</feature>
<feature type="region of interest" description="Disordered" evidence="1">
    <location>
        <begin position="196"/>
        <end position="227"/>
    </location>
</feature>
<accession>A0ABQ7LD59</accession>
<feature type="compositionally biased region" description="Polar residues" evidence="1">
    <location>
        <begin position="216"/>
        <end position="227"/>
    </location>
</feature>
<feature type="non-terminal residue" evidence="2">
    <location>
        <position position="288"/>
    </location>
</feature>
<protein>
    <submittedName>
        <fullName evidence="2">Uncharacterized protein</fullName>
    </submittedName>
</protein>
<comment type="caution">
    <text evidence="2">The sequence shown here is derived from an EMBL/GenBank/DDBJ whole genome shotgun (WGS) entry which is preliminary data.</text>
</comment>
<keyword evidence="3" id="KW-1185">Reference proteome</keyword>
<reference evidence="2 3" key="1">
    <citation type="submission" date="2021-03" db="EMBL/GenBank/DDBJ databases">
        <authorList>
            <person name="King G.J."/>
            <person name="Bancroft I."/>
            <person name="Baten A."/>
            <person name="Bloomfield J."/>
            <person name="Borpatragohain P."/>
            <person name="He Z."/>
            <person name="Irish N."/>
            <person name="Irwin J."/>
            <person name="Liu K."/>
            <person name="Mauleon R.P."/>
            <person name="Moore J."/>
            <person name="Morris R."/>
            <person name="Ostergaard L."/>
            <person name="Wang B."/>
            <person name="Wells R."/>
        </authorList>
    </citation>
    <scope>NUCLEOTIDE SEQUENCE [LARGE SCALE GENOMIC DNA]</scope>
    <source>
        <strain evidence="2">R-o-18</strain>
        <tissue evidence="2">Leaf</tissue>
    </source>
</reference>
<evidence type="ECO:0000313" key="3">
    <source>
        <dbReference type="Proteomes" id="UP000823674"/>
    </source>
</evidence>
<proteinExistence type="predicted"/>
<evidence type="ECO:0000256" key="1">
    <source>
        <dbReference type="SAM" id="MobiDB-lite"/>
    </source>
</evidence>
<organism evidence="2 3">
    <name type="scientific">Brassica rapa subsp. trilocularis</name>
    <dbReference type="NCBI Taxonomy" id="1813537"/>
    <lineage>
        <taxon>Eukaryota</taxon>
        <taxon>Viridiplantae</taxon>
        <taxon>Streptophyta</taxon>
        <taxon>Embryophyta</taxon>
        <taxon>Tracheophyta</taxon>
        <taxon>Spermatophyta</taxon>
        <taxon>Magnoliopsida</taxon>
        <taxon>eudicotyledons</taxon>
        <taxon>Gunneridae</taxon>
        <taxon>Pentapetalae</taxon>
        <taxon>rosids</taxon>
        <taxon>malvids</taxon>
        <taxon>Brassicales</taxon>
        <taxon>Brassicaceae</taxon>
        <taxon>Brassiceae</taxon>
        <taxon>Brassica</taxon>
    </lineage>
</organism>
<sequence length="288" mass="31561">RSSGRVKAQGDNYQYYDREGNLYKEHQADRLNKYATLLIMGDERAAFTPDNADDGAGHRYAINRIVALILNEAEIENASDDILEDAWLDFAMFETPLTCPQQKNDVGGSFVVQRSQTIPYSQSGIVIREPIIRLVSPQTEARCKGKEKAVATEGNKCGRDVQFLLPETSTNNGVGGGNGESSRAVRRRLFEDPMEANNAAIGRDGQTETQADPIESPTTAEPSGVAQQSSLYTWTRFQDLLHDLLNDESTEPVLFARDAAPVIDSGEVDGIDAALEAIPYEGDNLFVG</sequence>
<gene>
    <name evidence="2" type="primary">A09g506170.1_BraROA</name>
    <name evidence="2" type="ORF">IGI04_035310</name>
</gene>
<dbReference type="Proteomes" id="UP000823674">
    <property type="component" value="Chromosome A09"/>
</dbReference>
<evidence type="ECO:0000313" key="2">
    <source>
        <dbReference type="EMBL" id="KAG5383840.1"/>
    </source>
</evidence>